<feature type="domain" description="F-box" evidence="1">
    <location>
        <begin position="9"/>
        <end position="58"/>
    </location>
</feature>
<reference evidence="2 3" key="1">
    <citation type="submission" date="2014-04" db="EMBL/GenBank/DDBJ databases">
        <authorList>
            <consortium name="DOE Joint Genome Institute"/>
            <person name="Kuo A."/>
            <person name="Zuccaro A."/>
            <person name="Kohler A."/>
            <person name="Nagy L.G."/>
            <person name="Floudas D."/>
            <person name="Copeland A."/>
            <person name="Barry K.W."/>
            <person name="Cichocki N."/>
            <person name="Veneault-Fourrey C."/>
            <person name="LaButti K."/>
            <person name="Lindquist E.A."/>
            <person name="Lipzen A."/>
            <person name="Lundell T."/>
            <person name="Morin E."/>
            <person name="Murat C."/>
            <person name="Sun H."/>
            <person name="Tunlid A."/>
            <person name="Henrissat B."/>
            <person name="Grigoriev I.V."/>
            <person name="Hibbett D.S."/>
            <person name="Martin F."/>
            <person name="Nordberg H.P."/>
            <person name="Cantor M.N."/>
            <person name="Hua S.X."/>
        </authorList>
    </citation>
    <scope>NUCLEOTIDE SEQUENCE [LARGE SCALE GENOMIC DNA]</scope>
    <source>
        <strain evidence="2 3">MAFF 305830</strain>
    </source>
</reference>
<evidence type="ECO:0000313" key="2">
    <source>
        <dbReference type="EMBL" id="KIM20049.1"/>
    </source>
</evidence>
<dbReference type="OrthoDB" id="3212783at2759"/>
<reference evidence="3" key="2">
    <citation type="submission" date="2015-01" db="EMBL/GenBank/DDBJ databases">
        <title>Evolutionary Origins and Diversification of the Mycorrhizal Mutualists.</title>
        <authorList>
            <consortium name="DOE Joint Genome Institute"/>
            <consortium name="Mycorrhizal Genomics Consortium"/>
            <person name="Kohler A."/>
            <person name="Kuo A."/>
            <person name="Nagy L.G."/>
            <person name="Floudas D."/>
            <person name="Copeland A."/>
            <person name="Barry K.W."/>
            <person name="Cichocki N."/>
            <person name="Veneault-Fourrey C."/>
            <person name="LaButti K."/>
            <person name="Lindquist E.A."/>
            <person name="Lipzen A."/>
            <person name="Lundell T."/>
            <person name="Morin E."/>
            <person name="Murat C."/>
            <person name="Riley R."/>
            <person name="Ohm R."/>
            <person name="Sun H."/>
            <person name="Tunlid A."/>
            <person name="Henrissat B."/>
            <person name="Grigoriev I.V."/>
            <person name="Hibbett D.S."/>
            <person name="Martin F."/>
        </authorList>
    </citation>
    <scope>NUCLEOTIDE SEQUENCE [LARGE SCALE GENOMIC DNA]</scope>
    <source>
        <strain evidence="3">MAFF 305830</strain>
    </source>
</reference>
<keyword evidence="3" id="KW-1185">Reference proteome</keyword>
<dbReference type="EMBL" id="KN824484">
    <property type="protein sequence ID" value="KIM20049.1"/>
    <property type="molecule type" value="Genomic_DNA"/>
</dbReference>
<gene>
    <name evidence="2" type="ORF">M408DRAFT_162243</name>
</gene>
<name>A0A0C3AJ15_SERVB</name>
<dbReference type="InterPro" id="IPR036047">
    <property type="entry name" value="F-box-like_dom_sf"/>
</dbReference>
<dbReference type="HOGENOM" id="CLU_608547_0_0_1"/>
<protein>
    <recommendedName>
        <fullName evidence="1">F-box domain-containing protein</fullName>
    </recommendedName>
</protein>
<organism evidence="2 3">
    <name type="scientific">Serendipita vermifera MAFF 305830</name>
    <dbReference type="NCBI Taxonomy" id="933852"/>
    <lineage>
        <taxon>Eukaryota</taxon>
        <taxon>Fungi</taxon>
        <taxon>Dikarya</taxon>
        <taxon>Basidiomycota</taxon>
        <taxon>Agaricomycotina</taxon>
        <taxon>Agaricomycetes</taxon>
        <taxon>Sebacinales</taxon>
        <taxon>Serendipitaceae</taxon>
        <taxon>Serendipita</taxon>
    </lineage>
</organism>
<evidence type="ECO:0000259" key="1">
    <source>
        <dbReference type="PROSITE" id="PS50181"/>
    </source>
</evidence>
<sequence length="450" mass="50748">MSEVSQYPNPGIHKIPDELLVDILKFTLRDDIPSQDLAIVCKRWKLLLLKTPIFWRKMRAGFVPDNQVIFHSTRLRRRLELSRSALIDVVLDVSGFRDEYSKCLFEIIATAGLQRWRSLTLETTGRIIPIDCIAGIFSGTFTSLRSLYIEVTLGDDPYTPIYDLIAKSPPIITFLYSDKRVPDLLLNGRVIKKVIDLVIPASLYVEVSKRTSIESVHITGGYIVNPSLTPTLPKRVTMTTASNESLAGLDLSRVQDLQLSYYSEWGGDAKLSLPSLISLALPKNVGLVRLFDAPLLVSLKLGHDSLWGKEKVVESRKIVELFQKDHDQISMAPTSVEIYLNTTAASVIAVLSHWHQVQHLQLILTQGDRFAWEGAFAKRLKTAKNPLCPNLITLTLRTPWDQKESARWSQTSRAIFKARKLGPLELISWTHELDVPKTKVFVAREDIDGV</sequence>
<dbReference type="Proteomes" id="UP000054097">
    <property type="component" value="Unassembled WGS sequence"/>
</dbReference>
<proteinExistence type="predicted"/>
<dbReference type="Gene3D" id="1.20.1280.50">
    <property type="match status" value="1"/>
</dbReference>
<dbReference type="SUPFAM" id="SSF81383">
    <property type="entry name" value="F-box domain"/>
    <property type="match status" value="1"/>
</dbReference>
<evidence type="ECO:0000313" key="3">
    <source>
        <dbReference type="Proteomes" id="UP000054097"/>
    </source>
</evidence>
<dbReference type="InterPro" id="IPR001810">
    <property type="entry name" value="F-box_dom"/>
</dbReference>
<dbReference type="PROSITE" id="PS50181">
    <property type="entry name" value="FBOX"/>
    <property type="match status" value="1"/>
</dbReference>
<dbReference type="AlphaFoldDB" id="A0A0C3AJ15"/>
<accession>A0A0C3AJ15</accession>